<reference evidence="1 2" key="1">
    <citation type="submission" date="2018-05" db="EMBL/GenBank/DDBJ databases">
        <title>Genetic diversity of glacier-inhabiting Cryobacterium bacteria in China and description of Cryobacterium mengkeensis sp. nov. and Arthrobacter glacialis sp. nov.</title>
        <authorList>
            <person name="Liu Q."/>
            <person name="Xin Y.-H."/>
        </authorList>
    </citation>
    <scope>NUCLEOTIDE SEQUENCE [LARGE SCALE GENOMIC DNA]</scope>
    <source>
        <strain evidence="1 2">GP3</strain>
    </source>
</reference>
<name>A0A2V3DLU4_9MICC</name>
<dbReference type="SUPFAM" id="SSF55961">
    <property type="entry name" value="Bet v1-like"/>
    <property type="match status" value="1"/>
</dbReference>
<sequence length="153" mass="17233">MPSSTEGDQSQGSNMLYQHTKLIAAPINRVHAVVCDVSRINEWNPAVTSIENYDSAAIAGKQYRAYVRSKFPVTLVYQDTSLSSVRFTISGLAAQESGAWILRKVSKSHTEVTHTFTHRGALLWLLRHAFSQVPEWRLKRLGEECYTRGLPKI</sequence>
<evidence type="ECO:0000313" key="1">
    <source>
        <dbReference type="EMBL" id="PXA63895.1"/>
    </source>
</evidence>
<dbReference type="InterPro" id="IPR023393">
    <property type="entry name" value="START-like_dom_sf"/>
</dbReference>
<keyword evidence="2" id="KW-1185">Reference proteome</keyword>
<dbReference type="Gene3D" id="3.30.530.20">
    <property type="match status" value="1"/>
</dbReference>
<proteinExistence type="predicted"/>
<organism evidence="1 2">
    <name type="scientific">Arthrobacter psychrochitiniphilus</name>
    <dbReference type="NCBI Taxonomy" id="291045"/>
    <lineage>
        <taxon>Bacteria</taxon>
        <taxon>Bacillati</taxon>
        <taxon>Actinomycetota</taxon>
        <taxon>Actinomycetes</taxon>
        <taxon>Micrococcales</taxon>
        <taxon>Micrococcaceae</taxon>
        <taxon>Arthrobacter</taxon>
    </lineage>
</organism>
<comment type="caution">
    <text evidence="1">The sequence shown here is derived from an EMBL/GenBank/DDBJ whole genome shotgun (WGS) entry which is preliminary data.</text>
</comment>
<protein>
    <submittedName>
        <fullName evidence="1">Uncharacterized protein</fullName>
    </submittedName>
</protein>
<accession>A0A2V3DLU4</accession>
<gene>
    <name evidence="1" type="ORF">CVS29_17985</name>
</gene>
<dbReference type="AlphaFoldDB" id="A0A2V3DLU4"/>
<dbReference type="Proteomes" id="UP000246303">
    <property type="component" value="Unassembled WGS sequence"/>
</dbReference>
<dbReference type="EMBL" id="QHLZ01000023">
    <property type="protein sequence ID" value="PXA63895.1"/>
    <property type="molecule type" value="Genomic_DNA"/>
</dbReference>
<evidence type="ECO:0000313" key="2">
    <source>
        <dbReference type="Proteomes" id="UP000246303"/>
    </source>
</evidence>